<dbReference type="PANTHER" id="PTHR35826">
    <property type="entry name" value="PROTEIN ATP6V1FNB-LIKE"/>
    <property type="match status" value="1"/>
</dbReference>
<dbReference type="PANTHER" id="PTHR35826:SF1">
    <property type="entry name" value="PROTEIN ATP6V1FNB-LIKE"/>
    <property type="match status" value="1"/>
</dbReference>
<reference evidence="2" key="1">
    <citation type="submission" date="2021-06" db="EMBL/GenBank/DDBJ databases">
        <authorList>
            <person name="Hodson N. C."/>
            <person name="Mongue J. A."/>
            <person name="Jaron S. K."/>
        </authorList>
    </citation>
    <scope>NUCLEOTIDE SEQUENCE</scope>
</reference>
<proteinExistence type="predicted"/>
<name>A0A8J2L3F4_9HEXA</name>
<feature type="domain" description="Sperm microtubule inner protein 1 C-terminal" evidence="1">
    <location>
        <begin position="106"/>
        <end position="204"/>
    </location>
</feature>
<dbReference type="Pfam" id="PF22589">
    <property type="entry name" value="SPMIP1"/>
    <property type="match status" value="1"/>
</dbReference>
<keyword evidence="3" id="KW-1185">Reference proteome</keyword>
<organism evidence="2 3">
    <name type="scientific">Allacma fusca</name>
    <dbReference type="NCBI Taxonomy" id="39272"/>
    <lineage>
        <taxon>Eukaryota</taxon>
        <taxon>Metazoa</taxon>
        <taxon>Ecdysozoa</taxon>
        <taxon>Arthropoda</taxon>
        <taxon>Hexapoda</taxon>
        <taxon>Collembola</taxon>
        <taxon>Symphypleona</taxon>
        <taxon>Sminthuridae</taxon>
        <taxon>Allacma</taxon>
    </lineage>
</organism>
<dbReference type="OrthoDB" id="410807at2759"/>
<gene>
    <name evidence="2" type="ORF">AFUS01_LOCUS25531</name>
</gene>
<dbReference type="Proteomes" id="UP000708208">
    <property type="component" value="Unassembled WGS sequence"/>
</dbReference>
<protein>
    <recommendedName>
        <fullName evidence="1">Sperm microtubule inner protein 1 C-terminal domain-containing protein</fullName>
    </recommendedName>
</protein>
<comment type="caution">
    <text evidence="2">The sequence shown here is derived from an EMBL/GenBank/DDBJ whole genome shotgun (WGS) entry which is preliminary data.</text>
</comment>
<dbReference type="AlphaFoldDB" id="A0A8J2L3F4"/>
<evidence type="ECO:0000313" key="3">
    <source>
        <dbReference type="Proteomes" id="UP000708208"/>
    </source>
</evidence>
<accession>A0A8J2L3F4</accession>
<sequence length="215" mass="24701">MSRGLFDSISANLQKESAMKESLAKEMWYKSNKELIWNQNMGPICCRVRAICDDKQELSRKLMDSLDEYFRYCQVPPMKWPTPPVCCPEQNPYPAPFSCQNEIAQRCPDPCDECCQDPTIPMKCVPDCQRAVLFQGLSHEGGGAAGYLKNRWNSGLPEYRFCRPPTVNSEYAWRITEHLKCKKSGCFPRNNTIGPAFCRHRGVLCRDDFAPFHFP</sequence>
<dbReference type="EMBL" id="CAJVCH010330309">
    <property type="protein sequence ID" value="CAG7786993.1"/>
    <property type="molecule type" value="Genomic_DNA"/>
</dbReference>
<evidence type="ECO:0000313" key="2">
    <source>
        <dbReference type="EMBL" id="CAG7786993.1"/>
    </source>
</evidence>
<evidence type="ECO:0000259" key="1">
    <source>
        <dbReference type="Pfam" id="PF22589"/>
    </source>
</evidence>
<dbReference type="InterPro" id="IPR054323">
    <property type="entry name" value="SPMIP1_C"/>
</dbReference>